<proteinExistence type="predicted"/>
<protein>
    <submittedName>
        <fullName evidence="1">Uncharacterized protein</fullName>
    </submittedName>
</protein>
<evidence type="ECO:0000313" key="1">
    <source>
        <dbReference type="EMBL" id="DAF86045.1"/>
    </source>
</evidence>
<reference evidence="1" key="1">
    <citation type="journal article" date="2021" name="Proc. Natl. Acad. Sci. U.S.A.">
        <title>A Catalog of Tens of Thousands of Viruses from Human Metagenomes Reveals Hidden Associations with Chronic Diseases.</title>
        <authorList>
            <person name="Tisza M.J."/>
            <person name="Buck C.B."/>
        </authorList>
    </citation>
    <scope>NUCLEOTIDE SEQUENCE</scope>
    <source>
        <strain evidence="1">Ctr0c13</strain>
    </source>
</reference>
<organism evidence="1">
    <name type="scientific">Siphoviridae sp. ctr0c13</name>
    <dbReference type="NCBI Taxonomy" id="2825683"/>
    <lineage>
        <taxon>Viruses</taxon>
        <taxon>Duplodnaviria</taxon>
        <taxon>Heunggongvirae</taxon>
        <taxon>Uroviricota</taxon>
        <taxon>Caudoviricetes</taxon>
    </lineage>
</organism>
<dbReference type="EMBL" id="BK015935">
    <property type="protein sequence ID" value="DAF86045.1"/>
    <property type="molecule type" value="Genomic_DNA"/>
</dbReference>
<name>A0A8S5TV11_9CAUD</name>
<accession>A0A8S5TV11</accession>
<sequence>MIAIDSNFNIEASQYDTYTLRFKFKDYILTPDDKFRFSIKTTSNSTDVVFCKDVYHAGFNYIDLSVDMGELDSLPPDTYVYDVALINKKTQKIKTLIWAAYFMIKGVAHNVD</sequence>